<evidence type="ECO:0000313" key="1">
    <source>
        <dbReference type="EMBL" id="GEO17514.1"/>
    </source>
</evidence>
<accession>A0A512BZX6</accession>
<organism evidence="1 2">
    <name type="scientific">Microvirga aerophila</name>
    <dbReference type="NCBI Taxonomy" id="670291"/>
    <lineage>
        <taxon>Bacteria</taxon>
        <taxon>Pseudomonadati</taxon>
        <taxon>Pseudomonadota</taxon>
        <taxon>Alphaproteobacteria</taxon>
        <taxon>Hyphomicrobiales</taxon>
        <taxon>Methylobacteriaceae</taxon>
        <taxon>Microvirga</taxon>
    </lineage>
</organism>
<comment type="caution">
    <text evidence="1">The sequence shown here is derived from an EMBL/GenBank/DDBJ whole genome shotgun (WGS) entry which is preliminary data.</text>
</comment>
<name>A0A512BZX6_9HYPH</name>
<dbReference type="Proteomes" id="UP000321085">
    <property type="component" value="Unassembled WGS sequence"/>
</dbReference>
<dbReference type="EMBL" id="BJYU01000109">
    <property type="protein sequence ID" value="GEO17514.1"/>
    <property type="molecule type" value="Genomic_DNA"/>
</dbReference>
<protein>
    <submittedName>
        <fullName evidence="1">Uncharacterized protein</fullName>
    </submittedName>
</protein>
<proteinExistence type="predicted"/>
<keyword evidence="2" id="KW-1185">Reference proteome</keyword>
<gene>
    <name evidence="1" type="ORF">MAE02_52100</name>
</gene>
<sequence>MSGCVAESKKPDLLFDSGSMTDAQWLKARKECLFEAEKAVTPIRPSPVAGERFRKIYILCVESKGIKFLGTSDEVKL</sequence>
<reference evidence="1 2" key="1">
    <citation type="submission" date="2019-07" db="EMBL/GenBank/DDBJ databases">
        <title>Whole genome shotgun sequence of Microvirga aerophila NBRC 106136.</title>
        <authorList>
            <person name="Hosoyama A."/>
            <person name="Uohara A."/>
            <person name="Ohji S."/>
            <person name="Ichikawa N."/>
        </authorList>
    </citation>
    <scope>NUCLEOTIDE SEQUENCE [LARGE SCALE GENOMIC DNA]</scope>
    <source>
        <strain evidence="1 2">NBRC 106136</strain>
    </source>
</reference>
<evidence type="ECO:0000313" key="2">
    <source>
        <dbReference type="Proteomes" id="UP000321085"/>
    </source>
</evidence>
<dbReference type="AlphaFoldDB" id="A0A512BZX6"/>